<dbReference type="AlphaFoldDB" id="A0A1B9GMI1"/>
<feature type="region of interest" description="Disordered" evidence="1">
    <location>
        <begin position="1003"/>
        <end position="1033"/>
    </location>
</feature>
<feature type="region of interest" description="Disordered" evidence="1">
    <location>
        <begin position="152"/>
        <end position="178"/>
    </location>
</feature>
<sequence length="1106" mass="119298">MGGKASSASAAPQEGTVIATKSKRRKSWFRLSRVPRPPSTIDDSRIPTLDEQLHQSSNNNGNLPPSAWQDPEERLRPIQFAPNRIQTLYVTKSERDLYLAAMSQLDRAPPPLPLWMDPAPALPGFTIPLNPLTPPSLPDRSINSNSNCNHMRSMSEGTGYSHPLTSRPLSPKLVTSPQMGRSGLMVRDEFKRTDPPKVTRHALMALTPPASIRLTGFPVSLISALDVVLQENWMQGVAGRSHGAEALQDLAGNEGDGFTWKVELEGKVWKRKGSEELDSIRLLLAILSILGIHGWTLVQSVQAGGSKKDAHNLLFAYAQETSVLPPLFFALSIPLPDRLSLISAPPKCTPAIISALRDAVISNSPKNHSRIATGATGVTVGSSDSNGSVRATNGGEAGARTKSPKVKWKGYDPRGIKLEGWVHDGVYRFWIDGMRRWLGGRVKRRLVENLHPNLLIAIINNITALHFQLAASMPLLPIVKGRDILIFQSLPASGLSVRDTFVPRPPNQAPSVAGTESPVLVSPAASLPAHEVLEAQAHGNITNHDPREVNPDNRKLPWASILTDRNQRTNDTRAPSPSKASQPPSSAARLEKLGSTSRRRTPSQESRKPLLGGGGGMPAAPSASANSTPRHKNVLLKKNSLSRRRSVSGNNVSRNPSEDGHGRHSSQGHHNSTAGPIATAGDAGIPMVGFSETRQPIDDGSVHSRPTSQVFGQCEDHRHFIITNPDKVTRDNDEWSFIDPPPNVGKLGVTMFDAAQPSHMRRAADGGPLSHDGVVDMPATGPAQYDSLGRASGEETAESGQSIYADAHAHHPSPEQPHYAHTHITGSPGKGNKRSSVPSVDVDIPNSKIPPIQVIPMPLATTSSGEAAETSDSELDIGAGSELDHAHPLTQPLALGQPINARDRQVDSPVVQQVNMVGVEDSPQRRGRQQGKVEMSVNSVHGSVQLENRSRIPEPQINIIASTPTSSNNRHVSLRAKTDEHHPTPPRLPARPTQAIQADLYPSQAHHGGTGGDYTYGDDDHEPASDNGNENEVLHNRNKYLDWEQKDKLKEGMIRRWDAEREKWRDCPAGSSDGGVGAGVAGNGRRSGHGNGKRGAGSSRTKVSLR</sequence>
<organism evidence="2 3">
    <name type="scientific">Kwoniella heveanensis BCC8398</name>
    <dbReference type="NCBI Taxonomy" id="1296120"/>
    <lineage>
        <taxon>Eukaryota</taxon>
        <taxon>Fungi</taxon>
        <taxon>Dikarya</taxon>
        <taxon>Basidiomycota</taxon>
        <taxon>Agaricomycotina</taxon>
        <taxon>Tremellomycetes</taxon>
        <taxon>Tremellales</taxon>
        <taxon>Cryptococcaceae</taxon>
        <taxon>Kwoniella</taxon>
    </lineage>
</organism>
<dbReference type="PANTHER" id="PTHR38696:SF1">
    <property type="entry name" value="MEDIATOR OF RNA POLYMERASE II TRANSCRIPTION SUBUNIT 13"/>
    <property type="match status" value="1"/>
</dbReference>
<dbReference type="OrthoDB" id="2596799at2759"/>
<feature type="compositionally biased region" description="Low complexity" evidence="1">
    <location>
        <begin position="574"/>
        <end position="588"/>
    </location>
</feature>
<dbReference type="STRING" id="1296120.A0A1B9GMI1"/>
<evidence type="ECO:0000313" key="3">
    <source>
        <dbReference type="Proteomes" id="UP000092666"/>
    </source>
</evidence>
<feature type="region of interest" description="Disordered" evidence="1">
    <location>
        <begin position="559"/>
        <end position="689"/>
    </location>
</feature>
<accession>A0A1B9GMI1</accession>
<dbReference type="Proteomes" id="UP000092666">
    <property type="component" value="Unassembled WGS sequence"/>
</dbReference>
<reference evidence="3" key="2">
    <citation type="submission" date="2013-12" db="EMBL/GenBank/DDBJ databases">
        <title>Evolution of pathogenesis and genome organization in the Tremellales.</title>
        <authorList>
            <person name="Cuomo C."/>
            <person name="Litvintseva A."/>
            <person name="Heitman J."/>
            <person name="Chen Y."/>
            <person name="Sun S."/>
            <person name="Springer D."/>
            <person name="Dromer F."/>
            <person name="Young S."/>
            <person name="Zeng Q."/>
            <person name="Chapman S."/>
            <person name="Gujja S."/>
            <person name="Saif S."/>
            <person name="Birren B."/>
        </authorList>
    </citation>
    <scope>NUCLEOTIDE SEQUENCE [LARGE SCALE GENOMIC DNA]</scope>
    <source>
        <strain evidence="3">BCC8398</strain>
    </source>
</reference>
<feature type="region of interest" description="Disordered" evidence="1">
    <location>
        <begin position="376"/>
        <end position="404"/>
    </location>
</feature>
<feature type="compositionally biased region" description="Basic residues" evidence="1">
    <location>
        <begin position="629"/>
        <end position="646"/>
    </location>
</feature>
<name>A0A1B9GMI1_9TREE</name>
<feature type="compositionally biased region" description="Polar residues" evidence="1">
    <location>
        <begin position="1"/>
        <end position="10"/>
    </location>
</feature>
<evidence type="ECO:0000256" key="1">
    <source>
        <dbReference type="SAM" id="MobiDB-lite"/>
    </source>
</evidence>
<evidence type="ECO:0000313" key="2">
    <source>
        <dbReference type="EMBL" id="OCF32226.1"/>
    </source>
</evidence>
<protein>
    <submittedName>
        <fullName evidence="2">Uncharacterized protein</fullName>
    </submittedName>
</protein>
<feature type="region of interest" description="Disordered" evidence="1">
    <location>
        <begin position="1060"/>
        <end position="1106"/>
    </location>
</feature>
<gene>
    <name evidence="2" type="ORF">I316_06140</name>
</gene>
<dbReference type="PANTHER" id="PTHR38696">
    <property type="entry name" value="MEDIATOR OF RNA POLYMERASE II TRANSCRIPTION SUBUNIT 13"/>
    <property type="match status" value="1"/>
</dbReference>
<keyword evidence="3" id="KW-1185">Reference proteome</keyword>
<feature type="region of interest" description="Disordered" evidence="1">
    <location>
        <begin position="1"/>
        <end position="45"/>
    </location>
</feature>
<proteinExistence type="predicted"/>
<feature type="region of interest" description="Disordered" evidence="1">
    <location>
        <begin position="808"/>
        <end position="849"/>
    </location>
</feature>
<dbReference type="EMBL" id="KI669510">
    <property type="protein sequence ID" value="OCF32226.1"/>
    <property type="molecule type" value="Genomic_DNA"/>
</dbReference>
<feature type="compositionally biased region" description="Polar residues" evidence="1">
    <location>
        <begin position="379"/>
        <end position="391"/>
    </location>
</feature>
<reference evidence="2 3" key="1">
    <citation type="submission" date="2013-07" db="EMBL/GenBank/DDBJ databases">
        <title>The Genome Sequence of Cryptococcus heveanensis BCC8398.</title>
        <authorList>
            <consortium name="The Broad Institute Genome Sequencing Platform"/>
            <person name="Cuomo C."/>
            <person name="Litvintseva A."/>
            <person name="Chen Y."/>
            <person name="Heitman J."/>
            <person name="Sun S."/>
            <person name="Springer D."/>
            <person name="Dromer F."/>
            <person name="Young S.K."/>
            <person name="Zeng Q."/>
            <person name="Gargeya S."/>
            <person name="Fitzgerald M."/>
            <person name="Abouelleil A."/>
            <person name="Alvarado L."/>
            <person name="Berlin A.M."/>
            <person name="Chapman S.B."/>
            <person name="Dewar J."/>
            <person name="Goldberg J."/>
            <person name="Griggs A."/>
            <person name="Gujja S."/>
            <person name="Hansen M."/>
            <person name="Howarth C."/>
            <person name="Imamovic A."/>
            <person name="Larimer J."/>
            <person name="McCowan C."/>
            <person name="Murphy C."/>
            <person name="Pearson M."/>
            <person name="Priest M."/>
            <person name="Roberts A."/>
            <person name="Saif S."/>
            <person name="Shea T."/>
            <person name="Sykes S."/>
            <person name="Wortman J."/>
            <person name="Nusbaum C."/>
            <person name="Birren B."/>
        </authorList>
    </citation>
    <scope>NUCLEOTIDE SEQUENCE [LARGE SCALE GENOMIC DNA]</scope>
    <source>
        <strain evidence="2 3">BCC8398</strain>
    </source>
</reference>
<feature type="compositionally biased region" description="Gly residues" evidence="1">
    <location>
        <begin position="1072"/>
        <end position="1082"/>
    </location>
</feature>